<feature type="region of interest" description="Disordered" evidence="1">
    <location>
        <begin position="1"/>
        <end position="66"/>
    </location>
</feature>
<accession>A0A921RTI2</accession>
<comment type="caution">
    <text evidence="2">The sequence shown here is derived from an EMBL/GenBank/DDBJ whole genome shotgun (WGS) entry which is preliminary data.</text>
</comment>
<gene>
    <name evidence="2" type="ORF">BDA96_02G403500</name>
</gene>
<dbReference type="EMBL" id="CM027681">
    <property type="protein sequence ID" value="KAG0545927.1"/>
    <property type="molecule type" value="Genomic_DNA"/>
</dbReference>
<proteinExistence type="predicted"/>
<sequence>MTGGDWPARAAGWTRGSRRRRGREGKYGGLRLRGRGGRRGGSPAGRRRGEGEKKSWRKGFGQKNDASEPYVCLFGCFEPTDSAKCML</sequence>
<dbReference type="AlphaFoldDB" id="A0A921RTI2"/>
<evidence type="ECO:0000313" key="3">
    <source>
        <dbReference type="Proteomes" id="UP000807115"/>
    </source>
</evidence>
<name>A0A921RTI2_SORBI</name>
<reference evidence="2" key="1">
    <citation type="journal article" date="2019" name="BMC Genomics">
        <title>A new reference genome for Sorghum bicolor reveals high levels of sequence similarity between sweet and grain genotypes: implications for the genetics of sugar metabolism.</title>
        <authorList>
            <person name="Cooper E.A."/>
            <person name="Brenton Z.W."/>
            <person name="Flinn B.S."/>
            <person name="Jenkins J."/>
            <person name="Shu S."/>
            <person name="Flowers D."/>
            <person name="Luo F."/>
            <person name="Wang Y."/>
            <person name="Xia P."/>
            <person name="Barry K."/>
            <person name="Daum C."/>
            <person name="Lipzen A."/>
            <person name="Yoshinaga Y."/>
            <person name="Schmutz J."/>
            <person name="Saski C."/>
            <person name="Vermerris W."/>
            <person name="Kresovich S."/>
        </authorList>
    </citation>
    <scope>NUCLEOTIDE SEQUENCE</scope>
</reference>
<organism evidence="2 3">
    <name type="scientific">Sorghum bicolor</name>
    <name type="common">Sorghum</name>
    <name type="synonym">Sorghum vulgare</name>
    <dbReference type="NCBI Taxonomy" id="4558"/>
    <lineage>
        <taxon>Eukaryota</taxon>
        <taxon>Viridiplantae</taxon>
        <taxon>Streptophyta</taxon>
        <taxon>Embryophyta</taxon>
        <taxon>Tracheophyta</taxon>
        <taxon>Spermatophyta</taxon>
        <taxon>Magnoliopsida</taxon>
        <taxon>Liliopsida</taxon>
        <taxon>Poales</taxon>
        <taxon>Poaceae</taxon>
        <taxon>PACMAD clade</taxon>
        <taxon>Panicoideae</taxon>
        <taxon>Andropogonodae</taxon>
        <taxon>Andropogoneae</taxon>
        <taxon>Sorghinae</taxon>
        <taxon>Sorghum</taxon>
    </lineage>
</organism>
<evidence type="ECO:0000313" key="2">
    <source>
        <dbReference type="EMBL" id="KAG0545927.1"/>
    </source>
</evidence>
<dbReference type="Proteomes" id="UP000807115">
    <property type="component" value="Chromosome 2"/>
</dbReference>
<reference evidence="2" key="2">
    <citation type="submission" date="2020-10" db="EMBL/GenBank/DDBJ databases">
        <authorList>
            <person name="Cooper E.A."/>
            <person name="Brenton Z.W."/>
            <person name="Flinn B.S."/>
            <person name="Jenkins J."/>
            <person name="Shu S."/>
            <person name="Flowers D."/>
            <person name="Luo F."/>
            <person name="Wang Y."/>
            <person name="Xia P."/>
            <person name="Barry K."/>
            <person name="Daum C."/>
            <person name="Lipzen A."/>
            <person name="Yoshinaga Y."/>
            <person name="Schmutz J."/>
            <person name="Saski C."/>
            <person name="Vermerris W."/>
            <person name="Kresovich S."/>
        </authorList>
    </citation>
    <scope>NUCLEOTIDE SEQUENCE</scope>
</reference>
<protein>
    <submittedName>
        <fullName evidence="2">Uncharacterized protein</fullName>
    </submittedName>
</protein>
<evidence type="ECO:0000256" key="1">
    <source>
        <dbReference type="SAM" id="MobiDB-lite"/>
    </source>
</evidence>